<dbReference type="InterPro" id="IPR002941">
    <property type="entry name" value="DNA_methylase_N4/N6"/>
</dbReference>
<organism evidence="6 7">
    <name type="scientific">Paludisphaera mucosa</name>
    <dbReference type="NCBI Taxonomy" id="3030827"/>
    <lineage>
        <taxon>Bacteria</taxon>
        <taxon>Pseudomonadati</taxon>
        <taxon>Planctomycetota</taxon>
        <taxon>Planctomycetia</taxon>
        <taxon>Isosphaerales</taxon>
        <taxon>Isosphaeraceae</taxon>
        <taxon>Paludisphaera</taxon>
    </lineage>
</organism>
<dbReference type="GO" id="GO:0008168">
    <property type="term" value="F:methyltransferase activity"/>
    <property type="evidence" value="ECO:0007669"/>
    <property type="project" value="UniProtKB-KW"/>
</dbReference>
<dbReference type="EMBL" id="JARRAG010000002">
    <property type="protein sequence ID" value="MDG3005638.1"/>
    <property type="molecule type" value="Genomic_DNA"/>
</dbReference>
<accession>A0ABT6FE25</accession>
<dbReference type="CDD" id="cd02440">
    <property type="entry name" value="AdoMet_MTases"/>
    <property type="match status" value="1"/>
</dbReference>
<dbReference type="InterPro" id="IPR029063">
    <property type="entry name" value="SAM-dependent_MTases_sf"/>
</dbReference>
<evidence type="ECO:0000313" key="7">
    <source>
        <dbReference type="Proteomes" id="UP001216907"/>
    </source>
</evidence>
<evidence type="ECO:0000259" key="5">
    <source>
        <dbReference type="Pfam" id="PF01555"/>
    </source>
</evidence>
<sequence length="403" mass="44464">MAAVTTGEPGEASGCSVHRDDCLSHLKTMTSGVVDLAYLDPPFATGRTHRLHTRDRTTAYEFEDVWETPEAYASFLRERLVEIRRVLADSGCVFFHCGRGSGHVARCLLDEVFGPGRFRSEIIWHYRRWSSGSSGLLPAHQTIHYYTKTDSYVFNPIWDAYSPATNVDQLLQRRRRDAFDKSVYERDEQGRPVPGGAKRGVPMSDVWDLPHLNPKARERTGYPTQKPLVLLERIIALASRPGDLVLDPFCGSGTTLIAAAALGRRAIGVDVSEQAVALTRKRLENPVRSRSRLLERGREAYRKADPASLALLAGLDCVPVQRNAGIDAILEESHDGRPVVVRVQRPGEPLAEAAAKLRRAGAAHQASRLFLVVREPAEGPAPEGVELIESPAVAIARRIKADS</sequence>
<dbReference type="PROSITE" id="PS00092">
    <property type="entry name" value="N6_MTASE"/>
    <property type="match status" value="1"/>
</dbReference>
<proteinExistence type="inferred from homology"/>
<dbReference type="Proteomes" id="UP001216907">
    <property type="component" value="Unassembled WGS sequence"/>
</dbReference>
<dbReference type="Pfam" id="PF01555">
    <property type="entry name" value="N6_N4_Mtase"/>
    <property type="match status" value="1"/>
</dbReference>
<dbReference type="PANTHER" id="PTHR13370">
    <property type="entry name" value="RNA METHYLASE-RELATED"/>
    <property type="match status" value="1"/>
</dbReference>
<dbReference type="InterPro" id="IPR001091">
    <property type="entry name" value="RM_Methyltransferase"/>
</dbReference>
<dbReference type="PRINTS" id="PR00508">
    <property type="entry name" value="S21N4MTFRASE"/>
</dbReference>
<dbReference type="RefSeq" id="WP_277861969.1">
    <property type="nucleotide sequence ID" value="NZ_JARRAG010000002.1"/>
</dbReference>
<evidence type="ECO:0000256" key="2">
    <source>
        <dbReference type="ARBA" id="ARBA00022603"/>
    </source>
</evidence>
<evidence type="ECO:0000313" key="6">
    <source>
        <dbReference type="EMBL" id="MDG3005638.1"/>
    </source>
</evidence>
<gene>
    <name evidence="6" type="ORF">PZE19_17765</name>
</gene>
<evidence type="ECO:0000256" key="4">
    <source>
        <dbReference type="RuleBase" id="RU362026"/>
    </source>
</evidence>
<dbReference type="PANTHER" id="PTHR13370:SF3">
    <property type="entry name" value="TRNA (GUANINE(10)-N2)-METHYLTRANSFERASE HOMOLOG"/>
    <property type="match status" value="1"/>
</dbReference>
<protein>
    <recommendedName>
        <fullName evidence="4">Methyltransferase</fullName>
        <ecNumber evidence="4">2.1.1.-</ecNumber>
    </recommendedName>
</protein>
<dbReference type="InterPro" id="IPR002052">
    <property type="entry name" value="DNA_methylase_N6_adenine_CS"/>
</dbReference>
<name>A0ABT6FE25_9BACT</name>
<dbReference type="SUPFAM" id="SSF53335">
    <property type="entry name" value="S-adenosyl-L-methionine-dependent methyltransferases"/>
    <property type="match status" value="1"/>
</dbReference>
<evidence type="ECO:0000256" key="1">
    <source>
        <dbReference type="ARBA" id="ARBA00006594"/>
    </source>
</evidence>
<feature type="domain" description="DNA methylase N-4/N-6" evidence="5">
    <location>
        <begin position="34"/>
        <end position="279"/>
    </location>
</feature>
<dbReference type="Gene3D" id="3.40.50.150">
    <property type="entry name" value="Vaccinia Virus protein VP39"/>
    <property type="match status" value="1"/>
</dbReference>
<dbReference type="GO" id="GO:0032259">
    <property type="term" value="P:methylation"/>
    <property type="evidence" value="ECO:0007669"/>
    <property type="project" value="UniProtKB-KW"/>
</dbReference>
<comment type="caution">
    <text evidence="6">The sequence shown here is derived from an EMBL/GenBank/DDBJ whole genome shotgun (WGS) entry which is preliminary data.</text>
</comment>
<keyword evidence="7" id="KW-1185">Reference proteome</keyword>
<comment type="similarity">
    <text evidence="1 4">Belongs to the N(4)/N(6)-methyltransferase family.</text>
</comment>
<reference evidence="6 7" key="1">
    <citation type="submission" date="2023-03" db="EMBL/GenBank/DDBJ databases">
        <title>Paludisphaera mucosa sp. nov. a novel planctomycete from northern fen.</title>
        <authorList>
            <person name="Ivanova A."/>
        </authorList>
    </citation>
    <scope>NUCLEOTIDE SEQUENCE [LARGE SCALE GENOMIC DNA]</scope>
    <source>
        <strain evidence="6 7">Pla2</strain>
    </source>
</reference>
<keyword evidence="3" id="KW-0808">Transferase</keyword>
<keyword evidence="2 6" id="KW-0489">Methyltransferase</keyword>
<dbReference type="EC" id="2.1.1.-" evidence="4"/>
<evidence type="ECO:0000256" key="3">
    <source>
        <dbReference type="ARBA" id="ARBA00022679"/>
    </source>
</evidence>